<evidence type="ECO:0000256" key="3">
    <source>
        <dbReference type="ARBA" id="ARBA00022729"/>
    </source>
</evidence>
<reference evidence="6 7" key="1">
    <citation type="submission" date="2017-09" db="EMBL/GenBank/DDBJ databases">
        <title>Complete Genome sequence of Lysobacter capsici KNU-15.</title>
        <authorList>
            <person name="Kim M.-C."/>
            <person name="Yi H."/>
            <person name="Lee D.-W."/>
            <person name="Shin J.-H."/>
        </authorList>
    </citation>
    <scope>NUCLEOTIDE SEQUENCE [LARGE SCALE GENOMIC DNA]</scope>
    <source>
        <strain evidence="6 7">KNU-15</strain>
    </source>
</reference>
<dbReference type="GO" id="GO:0030313">
    <property type="term" value="C:cell envelope"/>
    <property type="evidence" value="ECO:0007669"/>
    <property type="project" value="UniProtKB-SubCell"/>
</dbReference>
<evidence type="ECO:0000256" key="4">
    <source>
        <dbReference type="SAM" id="SignalP"/>
    </source>
</evidence>
<evidence type="ECO:0000256" key="2">
    <source>
        <dbReference type="ARBA" id="ARBA00007639"/>
    </source>
</evidence>
<dbReference type="InterPro" id="IPR028082">
    <property type="entry name" value="Peripla_BP_I"/>
</dbReference>
<sequence>MTYNKGNSMHKTIRAALQLSALITALGSAAAQAGVADQTSIAVMAMDPPRQTAAEPFQGQPAIYNLLKPNEVTQKWNLCALFPHTTNDILRAYLYGTVEQAKHLGAQLTIYDAGGYANIDKQMAQFDNCLTLGAQAILMFSVSPNGMNQKIEQARAKGIKVVDLNTGVATTTDARVVVTYKEVGKLIGDALASKHPAGSGVTPVVLLPGPAGVSWSEDSVLGFKDAIAGSDIKLEKVVYGQSGRLDQQPLVENILVTYPGIKYIVGMGSTIEAALTTLRERGKLGDIGLYATFITADLLKPVRNGDVAGVVVENSVSINQIAVDMAVRSLQGSLQLRDAIPAVQMMDKGNVDTLSDAAFAPRSWKAQLKVD</sequence>
<dbReference type="Proteomes" id="UP000218385">
    <property type="component" value="Chromosome"/>
</dbReference>
<dbReference type="GO" id="GO:0055085">
    <property type="term" value="P:transmembrane transport"/>
    <property type="evidence" value="ECO:0007669"/>
    <property type="project" value="UniProtKB-ARBA"/>
</dbReference>
<dbReference type="EMBL" id="CP023466">
    <property type="protein sequence ID" value="ATE78189.1"/>
    <property type="molecule type" value="Genomic_DNA"/>
</dbReference>
<dbReference type="PANTHER" id="PTHR46847:SF1">
    <property type="entry name" value="D-ALLOSE-BINDING PERIPLASMIC PROTEIN-RELATED"/>
    <property type="match status" value="1"/>
</dbReference>
<feature type="domain" description="Periplasmic binding protein" evidence="5">
    <location>
        <begin position="83"/>
        <end position="332"/>
    </location>
</feature>
<gene>
    <name evidence="6" type="ORF">CNN82_17775</name>
</gene>
<evidence type="ECO:0000313" key="6">
    <source>
        <dbReference type="EMBL" id="ATE78189.1"/>
    </source>
</evidence>
<evidence type="ECO:0000256" key="1">
    <source>
        <dbReference type="ARBA" id="ARBA00004196"/>
    </source>
</evidence>
<comment type="similarity">
    <text evidence="2">Belongs to the bacterial solute-binding protein 2 family.</text>
</comment>
<dbReference type="Gene3D" id="3.40.50.2300">
    <property type="match status" value="2"/>
</dbReference>
<name>A0AB33ECN2_9PSED</name>
<keyword evidence="3 4" id="KW-0732">Signal</keyword>
<organism evidence="6 7">
    <name type="scientific">Pseudomonas frederiksbergensis</name>
    <dbReference type="NCBI Taxonomy" id="104087"/>
    <lineage>
        <taxon>Bacteria</taxon>
        <taxon>Pseudomonadati</taxon>
        <taxon>Pseudomonadota</taxon>
        <taxon>Gammaproteobacteria</taxon>
        <taxon>Pseudomonadales</taxon>
        <taxon>Pseudomonadaceae</taxon>
        <taxon>Pseudomonas</taxon>
    </lineage>
</organism>
<dbReference type="NCBIfam" id="NF008185">
    <property type="entry name" value="PRK10936.1"/>
    <property type="match status" value="1"/>
</dbReference>
<dbReference type="Pfam" id="PF13407">
    <property type="entry name" value="Peripla_BP_4"/>
    <property type="match status" value="1"/>
</dbReference>
<dbReference type="CDD" id="cd06306">
    <property type="entry name" value="PBP1_TorT-like"/>
    <property type="match status" value="1"/>
</dbReference>
<dbReference type="GO" id="GO:0030246">
    <property type="term" value="F:carbohydrate binding"/>
    <property type="evidence" value="ECO:0007669"/>
    <property type="project" value="UniProtKB-ARBA"/>
</dbReference>
<evidence type="ECO:0000259" key="5">
    <source>
        <dbReference type="Pfam" id="PF13407"/>
    </source>
</evidence>
<accession>A0AB33ECN2</accession>
<protein>
    <submittedName>
        <fullName evidence="6">TMAO reductase system periplasmic protein TorT</fullName>
    </submittedName>
</protein>
<proteinExistence type="inferred from homology"/>
<dbReference type="SUPFAM" id="SSF53822">
    <property type="entry name" value="Periplasmic binding protein-like I"/>
    <property type="match status" value="1"/>
</dbReference>
<comment type="subcellular location">
    <subcellularLocation>
        <location evidence="1">Cell envelope</location>
    </subcellularLocation>
</comment>
<dbReference type="InterPro" id="IPR025997">
    <property type="entry name" value="SBP_2_dom"/>
</dbReference>
<feature type="chain" id="PRO_5044232659" evidence="4">
    <location>
        <begin position="34"/>
        <end position="371"/>
    </location>
</feature>
<feature type="signal peptide" evidence="4">
    <location>
        <begin position="1"/>
        <end position="33"/>
    </location>
</feature>
<dbReference type="AlphaFoldDB" id="A0AB33ECN2"/>
<evidence type="ECO:0000313" key="7">
    <source>
        <dbReference type="Proteomes" id="UP000218385"/>
    </source>
</evidence>
<dbReference type="PANTHER" id="PTHR46847">
    <property type="entry name" value="D-ALLOSE-BINDING PERIPLASMIC PROTEIN-RELATED"/>
    <property type="match status" value="1"/>
</dbReference>